<dbReference type="InterPro" id="IPR013249">
    <property type="entry name" value="RNA_pol_sigma70_r4_t2"/>
</dbReference>
<evidence type="ECO:0000256" key="3">
    <source>
        <dbReference type="ARBA" id="ARBA00023125"/>
    </source>
</evidence>
<protein>
    <recommendedName>
        <fullName evidence="5">RNA polymerase sigma factor 70 region 4 type 2 domain-containing protein</fullName>
    </recommendedName>
</protein>
<keyword evidence="4" id="KW-0804">Transcription</keyword>
<dbReference type="Pfam" id="PF08281">
    <property type="entry name" value="Sigma70_r4_2"/>
    <property type="match status" value="2"/>
</dbReference>
<sequence length="195" mass="22771">MADAPDPDAQRLDAYRKAVDRLPVLTRVIFLLVRLDALSYDEIARRLSIDPQTVESCLVEALGMIRIMLDGELPRRRDDPRIALAEADLHRRHRAYCEEALWALRIVDPILWTDHGDDDQTFMRVIVAAMPPRVHDTFILNRVEQLSYAQIAERMGTFQWIVRHRMLRAIRHIARGPDRFEQWLRDRASEPATIN</sequence>
<accession>A0A5B8CDN3</accession>
<dbReference type="Proteomes" id="UP000311469">
    <property type="component" value="Chromosome cSF1"/>
</dbReference>
<evidence type="ECO:0000256" key="1">
    <source>
        <dbReference type="ARBA" id="ARBA00023015"/>
    </source>
</evidence>
<name>A0A5B8CDN3_SPHSA</name>
<dbReference type="RefSeq" id="WP_140041595.1">
    <property type="nucleotide sequence ID" value="NZ_CP041016.1"/>
</dbReference>
<proteinExistence type="predicted"/>
<dbReference type="GO" id="GO:0006352">
    <property type="term" value="P:DNA-templated transcription initiation"/>
    <property type="evidence" value="ECO:0007669"/>
    <property type="project" value="InterPro"/>
</dbReference>
<dbReference type="Gene3D" id="1.10.10.10">
    <property type="entry name" value="Winged helix-like DNA-binding domain superfamily/Winged helix DNA-binding domain"/>
    <property type="match status" value="2"/>
</dbReference>
<reference evidence="6 7" key="1">
    <citation type="submission" date="2019-06" db="EMBL/GenBank/DDBJ databases">
        <title>Genome organization and adaptive potential of archetypical organophosphate degarding Sphingobium fuliginis ATCC 27551.</title>
        <authorList>
            <person name="Sarwar A."/>
            <person name="Parthasarathy S."/>
            <person name="Singh C."/>
            <person name="Siddavattam D."/>
        </authorList>
    </citation>
    <scope>NUCLEOTIDE SEQUENCE [LARGE SCALE GENOMIC DNA]</scope>
    <source>
        <strain evidence="6 7">ATCC 27551</strain>
    </source>
</reference>
<keyword evidence="2" id="KW-0731">Sigma factor</keyword>
<dbReference type="GO" id="GO:0003677">
    <property type="term" value="F:DNA binding"/>
    <property type="evidence" value="ECO:0007669"/>
    <property type="project" value="UniProtKB-KW"/>
</dbReference>
<feature type="domain" description="RNA polymerase sigma factor 70 region 4 type 2" evidence="5">
    <location>
        <begin position="126"/>
        <end position="172"/>
    </location>
</feature>
<evidence type="ECO:0000259" key="5">
    <source>
        <dbReference type="Pfam" id="PF08281"/>
    </source>
</evidence>
<keyword evidence="3" id="KW-0238">DNA-binding</keyword>
<evidence type="ECO:0000256" key="2">
    <source>
        <dbReference type="ARBA" id="ARBA00023082"/>
    </source>
</evidence>
<feature type="domain" description="RNA polymerase sigma factor 70 region 4 type 2" evidence="5">
    <location>
        <begin position="13"/>
        <end position="59"/>
    </location>
</feature>
<evidence type="ECO:0000313" key="7">
    <source>
        <dbReference type="Proteomes" id="UP000311469"/>
    </source>
</evidence>
<dbReference type="EMBL" id="CP041016">
    <property type="protein sequence ID" value="QDC36376.1"/>
    <property type="molecule type" value="Genomic_DNA"/>
</dbReference>
<dbReference type="KEGG" id="sufl:FIL70_03075"/>
<gene>
    <name evidence="6" type="ORF">FIL70_03075</name>
</gene>
<dbReference type="InterPro" id="IPR036388">
    <property type="entry name" value="WH-like_DNA-bd_sf"/>
</dbReference>
<evidence type="ECO:0000313" key="6">
    <source>
        <dbReference type="EMBL" id="QDC36376.1"/>
    </source>
</evidence>
<dbReference type="GO" id="GO:0016987">
    <property type="term" value="F:sigma factor activity"/>
    <property type="evidence" value="ECO:0007669"/>
    <property type="project" value="UniProtKB-KW"/>
</dbReference>
<keyword evidence="1" id="KW-0805">Transcription regulation</keyword>
<dbReference type="SUPFAM" id="SSF88659">
    <property type="entry name" value="Sigma3 and sigma4 domains of RNA polymerase sigma factors"/>
    <property type="match status" value="2"/>
</dbReference>
<organism evidence="6 7">
    <name type="scientific">Sphingobium fuliginis ATCC 27551</name>
    <dbReference type="NCBI Taxonomy" id="1208342"/>
    <lineage>
        <taxon>Bacteria</taxon>
        <taxon>Pseudomonadati</taxon>
        <taxon>Pseudomonadota</taxon>
        <taxon>Alphaproteobacteria</taxon>
        <taxon>Sphingomonadales</taxon>
        <taxon>Sphingomonadaceae</taxon>
        <taxon>Sphingobium</taxon>
    </lineage>
</organism>
<dbReference type="InterPro" id="IPR039425">
    <property type="entry name" value="RNA_pol_sigma-70-like"/>
</dbReference>
<dbReference type="PANTHER" id="PTHR43133">
    <property type="entry name" value="RNA POLYMERASE ECF-TYPE SIGMA FACTO"/>
    <property type="match status" value="1"/>
</dbReference>
<dbReference type="PANTHER" id="PTHR43133:SF8">
    <property type="entry name" value="RNA POLYMERASE SIGMA FACTOR HI_1459-RELATED"/>
    <property type="match status" value="1"/>
</dbReference>
<dbReference type="AlphaFoldDB" id="A0A5B8CDN3"/>
<evidence type="ECO:0000256" key="4">
    <source>
        <dbReference type="ARBA" id="ARBA00023163"/>
    </source>
</evidence>
<dbReference type="InterPro" id="IPR013324">
    <property type="entry name" value="RNA_pol_sigma_r3/r4-like"/>
</dbReference>